<dbReference type="AlphaFoldDB" id="A0A0F7ZZC6"/>
<sequence>MAQEDGDRRFDLEERSDYSWATHILGADQRHPRLLSMQAHDGFAPITARLFRGWHAREMTLKGESLSAAQTGGRMRLRQALPELFYPVYRAGTDCLQD</sequence>
<keyword evidence="2" id="KW-1185">Reference proteome</keyword>
<dbReference type="Proteomes" id="UP000054481">
    <property type="component" value="Unassembled WGS sequence"/>
</dbReference>
<reference evidence="1 2" key="1">
    <citation type="journal article" date="2014" name="Genome Biol. Evol.">
        <title>Comparative genomics and transcriptomics analyses reveal divergent lifestyle features of nematode endoparasitic fungus Hirsutella minnesotensis.</title>
        <authorList>
            <person name="Lai Y."/>
            <person name="Liu K."/>
            <person name="Zhang X."/>
            <person name="Zhang X."/>
            <person name="Li K."/>
            <person name="Wang N."/>
            <person name="Shu C."/>
            <person name="Wu Y."/>
            <person name="Wang C."/>
            <person name="Bushley K.E."/>
            <person name="Xiang M."/>
            <person name="Liu X."/>
        </authorList>
    </citation>
    <scope>NUCLEOTIDE SEQUENCE [LARGE SCALE GENOMIC DNA]</scope>
    <source>
        <strain evidence="1 2">3608</strain>
    </source>
</reference>
<accession>A0A0F7ZZC6</accession>
<proteinExistence type="predicted"/>
<protein>
    <submittedName>
        <fullName evidence="1">Uncharacterized protein</fullName>
    </submittedName>
</protein>
<name>A0A0F7ZZC6_9HYPO</name>
<evidence type="ECO:0000313" key="1">
    <source>
        <dbReference type="EMBL" id="KJZ73987.1"/>
    </source>
</evidence>
<gene>
    <name evidence="1" type="ORF">HIM_06655</name>
</gene>
<evidence type="ECO:0000313" key="2">
    <source>
        <dbReference type="Proteomes" id="UP000054481"/>
    </source>
</evidence>
<dbReference type="EMBL" id="KQ030530">
    <property type="protein sequence ID" value="KJZ73987.1"/>
    <property type="molecule type" value="Genomic_DNA"/>
</dbReference>
<organism evidence="1 2">
    <name type="scientific">Hirsutella minnesotensis 3608</name>
    <dbReference type="NCBI Taxonomy" id="1043627"/>
    <lineage>
        <taxon>Eukaryota</taxon>
        <taxon>Fungi</taxon>
        <taxon>Dikarya</taxon>
        <taxon>Ascomycota</taxon>
        <taxon>Pezizomycotina</taxon>
        <taxon>Sordariomycetes</taxon>
        <taxon>Hypocreomycetidae</taxon>
        <taxon>Hypocreales</taxon>
        <taxon>Ophiocordycipitaceae</taxon>
        <taxon>Hirsutella</taxon>
    </lineage>
</organism>